<dbReference type="InterPro" id="IPR009078">
    <property type="entry name" value="Ferritin-like_SF"/>
</dbReference>
<dbReference type="EMBL" id="CP046455">
    <property type="protein sequence ID" value="QGU07669.1"/>
    <property type="molecule type" value="Genomic_DNA"/>
</dbReference>
<dbReference type="Gene3D" id="1.20.1260.10">
    <property type="match status" value="1"/>
</dbReference>
<dbReference type="KEGG" id="cok:COCCU_08725"/>
<feature type="chain" id="PRO_5038472208" description="DUF4439 domain-containing protein" evidence="1">
    <location>
        <begin position="25"/>
        <end position="287"/>
    </location>
</feature>
<dbReference type="Pfam" id="PF14530">
    <property type="entry name" value="DUF4439"/>
    <property type="match status" value="1"/>
</dbReference>
<reference evidence="3 4" key="1">
    <citation type="submission" date="2019-11" db="EMBL/GenBank/DDBJ databases">
        <title>Complete genome sequence of Corynebacterium kalinowskii 1959, a novel Corynebacterium species isolated from soil of a small paddock in Vilsendorf, Germany.</title>
        <authorList>
            <person name="Schaffert L."/>
            <person name="Ruwe M."/>
            <person name="Milse J."/>
            <person name="Hanuschka K."/>
            <person name="Ortseifen V."/>
            <person name="Droste J."/>
            <person name="Brandt D."/>
            <person name="Schlueter L."/>
            <person name="Kutter Y."/>
            <person name="Vinke S."/>
            <person name="Viehoefer P."/>
            <person name="Jacob L."/>
            <person name="Luebke N.-C."/>
            <person name="Schulte-Berndt E."/>
            <person name="Hain C."/>
            <person name="Linder M."/>
            <person name="Schmidt P."/>
            <person name="Wollenschlaeger L."/>
            <person name="Luttermann T."/>
            <person name="Thieme E."/>
            <person name="Hassa J."/>
            <person name="Haak M."/>
            <person name="Wittchen M."/>
            <person name="Mentz A."/>
            <person name="Persicke M."/>
            <person name="Busche T."/>
            <person name="Ruckert C."/>
        </authorList>
    </citation>
    <scope>NUCLEOTIDE SEQUENCE [LARGE SCALE GENOMIC DNA]</scope>
    <source>
        <strain evidence="3 4">2039</strain>
    </source>
</reference>
<evidence type="ECO:0000259" key="2">
    <source>
        <dbReference type="Pfam" id="PF14530"/>
    </source>
</evidence>
<dbReference type="InterPro" id="IPR012347">
    <property type="entry name" value="Ferritin-like"/>
</dbReference>
<feature type="domain" description="DUF4439" evidence="2">
    <location>
        <begin position="171"/>
        <end position="281"/>
    </location>
</feature>
<organism evidence="3 4">
    <name type="scientific">Corynebacterium occultum</name>
    <dbReference type="NCBI Taxonomy" id="2675219"/>
    <lineage>
        <taxon>Bacteria</taxon>
        <taxon>Bacillati</taxon>
        <taxon>Actinomycetota</taxon>
        <taxon>Actinomycetes</taxon>
        <taxon>Mycobacteriales</taxon>
        <taxon>Corynebacteriaceae</taxon>
        <taxon>Corynebacterium</taxon>
    </lineage>
</organism>
<protein>
    <recommendedName>
        <fullName evidence="2">DUF4439 domain-containing protein</fullName>
    </recommendedName>
</protein>
<sequence length="287" mass="30006">MWLHVNLKPLISTALIITAATALSACSMMDVLGPRPNQELETLYLRAGEDARILADQEPELADLRASQADALLAEIQRLCGINESGTVPVSCEVDAPEAPESGDTETGGPGEIINAALLDNVLATGEAPEESRDLLTAQAIDLAAADGDTSLPDTPILSSEIDLAAARGLLEQELATEYGLGVALAFADADTRTLIDALLTAHRERILALQLLLQDSGEVPEPQPGYEFDALPEPVDAASARAFANTIAADTLLHWQAAAAVAESANWRSFAVEAAAHAAATPSLLD</sequence>
<accession>A0A6B8VX70</accession>
<dbReference type="AlphaFoldDB" id="A0A6B8VX70"/>
<keyword evidence="1" id="KW-0732">Signal</keyword>
<dbReference type="InterPro" id="IPR029447">
    <property type="entry name" value="DUF4439"/>
</dbReference>
<name>A0A6B8VX70_9CORY</name>
<keyword evidence="4" id="KW-1185">Reference proteome</keyword>
<dbReference type="Proteomes" id="UP000424462">
    <property type="component" value="Chromosome"/>
</dbReference>
<evidence type="ECO:0000313" key="4">
    <source>
        <dbReference type="Proteomes" id="UP000424462"/>
    </source>
</evidence>
<proteinExistence type="predicted"/>
<dbReference type="SUPFAM" id="SSF47240">
    <property type="entry name" value="Ferritin-like"/>
    <property type="match status" value="1"/>
</dbReference>
<evidence type="ECO:0000256" key="1">
    <source>
        <dbReference type="SAM" id="SignalP"/>
    </source>
</evidence>
<feature type="signal peptide" evidence="1">
    <location>
        <begin position="1"/>
        <end position="24"/>
    </location>
</feature>
<evidence type="ECO:0000313" key="3">
    <source>
        <dbReference type="EMBL" id="QGU07669.1"/>
    </source>
</evidence>
<gene>
    <name evidence="3" type="ORF">COCCU_08725</name>
</gene>